<feature type="compositionally biased region" description="Gly residues" evidence="1">
    <location>
        <begin position="436"/>
        <end position="458"/>
    </location>
</feature>
<reference evidence="2" key="1">
    <citation type="submission" date="2014-11" db="EMBL/GenBank/DDBJ databases">
        <authorList>
            <person name="Otto D Thomas"/>
            <person name="Naeem Raeece"/>
        </authorList>
    </citation>
    <scope>NUCLEOTIDE SEQUENCE</scope>
</reference>
<feature type="compositionally biased region" description="Acidic residues" evidence="1">
    <location>
        <begin position="32"/>
        <end position="61"/>
    </location>
</feature>
<gene>
    <name evidence="2" type="ORF">Cvel_17044</name>
</gene>
<dbReference type="VEuPathDB" id="CryptoDB:Cvel_17044"/>
<dbReference type="EMBL" id="CDMZ01000377">
    <property type="protein sequence ID" value="CEM12946.1"/>
    <property type="molecule type" value="Genomic_DNA"/>
</dbReference>
<evidence type="ECO:0000313" key="2">
    <source>
        <dbReference type="EMBL" id="CEM12946.1"/>
    </source>
</evidence>
<accession>A0A0G4FHY9</accession>
<protein>
    <submittedName>
        <fullName evidence="2">Uncharacterized protein</fullName>
    </submittedName>
</protein>
<feature type="compositionally biased region" description="Acidic residues" evidence="1">
    <location>
        <begin position="73"/>
        <end position="89"/>
    </location>
</feature>
<evidence type="ECO:0000256" key="1">
    <source>
        <dbReference type="SAM" id="MobiDB-lite"/>
    </source>
</evidence>
<dbReference type="AlphaFoldDB" id="A0A0G4FHY9"/>
<feature type="compositionally biased region" description="Basic and acidic residues" evidence="1">
    <location>
        <begin position="22"/>
        <end position="31"/>
    </location>
</feature>
<feature type="compositionally biased region" description="Low complexity" evidence="1">
    <location>
        <begin position="484"/>
        <end position="504"/>
    </location>
</feature>
<feature type="compositionally biased region" description="Basic and acidic residues" evidence="1">
    <location>
        <begin position="101"/>
        <end position="124"/>
    </location>
</feature>
<feature type="region of interest" description="Disordered" evidence="1">
    <location>
        <begin position="392"/>
        <end position="516"/>
    </location>
</feature>
<feature type="region of interest" description="Disordered" evidence="1">
    <location>
        <begin position="258"/>
        <end position="278"/>
    </location>
</feature>
<sequence length="516" mass="54011">MRAARNRARYEKKKRIRRIKQEKERALRYSDGDAECPTVEEEEGGVEEEDGQREEEEECGGEEGVPCGSCREEEVEVSEDEEEGTEEYGEMLASCDCSHTPPHETCAELSKKPNGEEDSHDHSRFHSLSTALPPDICSSRHDTVKSTMAAPLLSTPGTTAPPLPVRRQRPTVSQGGGGETEESDNLLMRGLVLDVPRGSRDEEVPQHPLHQVCYAHTVGVVIQPGARAAEFVRGFAAPAALPPPLMVPPSFSVLASAWDQSRPARDPSSTQSAAAAAAAGRQVPVQAVQMQQRSPLLPTAPPAQVQSVEVSPPILPSPLLARVGAVGVGTDGGEFHGEMDRRRAYSLAGEGGAARRVVGGAHAFSAASPQVGLLGSGSGRAATAPFSPLFSPFGSRTRGDGIFPTPPPTAPTIRVSQTDASRPAPLSPDAERRSEGQGGGGTRSSGGVGSVSGGGCGSNGHRERLRARRRVGGDQGGTVREQSSSHSSSCSASSSPCCSAPSSSLAAGDYCDSPHE</sequence>
<name>A0A0G4FHY9_9ALVE</name>
<organism evidence="2">
    <name type="scientific">Chromera velia CCMP2878</name>
    <dbReference type="NCBI Taxonomy" id="1169474"/>
    <lineage>
        <taxon>Eukaryota</taxon>
        <taxon>Sar</taxon>
        <taxon>Alveolata</taxon>
        <taxon>Colpodellida</taxon>
        <taxon>Chromeraceae</taxon>
        <taxon>Chromera</taxon>
    </lineage>
</organism>
<feature type="region of interest" description="Disordered" evidence="1">
    <location>
        <begin position="151"/>
        <end position="183"/>
    </location>
</feature>
<feature type="region of interest" description="Disordered" evidence="1">
    <location>
        <begin position="22"/>
        <end position="134"/>
    </location>
</feature>
<proteinExistence type="predicted"/>